<comment type="caution">
    <text evidence="2">The sequence shown here is derived from an EMBL/GenBank/DDBJ whole genome shotgun (WGS) entry which is preliminary data.</text>
</comment>
<feature type="transmembrane region" description="Helical" evidence="1">
    <location>
        <begin position="185"/>
        <end position="206"/>
    </location>
</feature>
<keyword evidence="1" id="KW-0472">Membrane</keyword>
<proteinExistence type="predicted"/>
<organism evidence="2 3">
    <name type="scientific">Streptococcus bovimastitidis</name>
    <dbReference type="NCBI Taxonomy" id="1856638"/>
    <lineage>
        <taxon>Bacteria</taxon>
        <taxon>Bacillati</taxon>
        <taxon>Bacillota</taxon>
        <taxon>Bacilli</taxon>
        <taxon>Lactobacillales</taxon>
        <taxon>Streptococcaceae</taxon>
        <taxon>Streptococcus</taxon>
    </lineage>
</organism>
<feature type="transmembrane region" description="Helical" evidence="1">
    <location>
        <begin position="68"/>
        <end position="91"/>
    </location>
</feature>
<dbReference type="AlphaFoldDB" id="A0A1L8MQ57"/>
<reference evidence="3" key="1">
    <citation type="submission" date="2016-06" db="EMBL/GenBank/DDBJ databases">
        <authorList>
            <person name="de Vries S.P.W."/>
            <person name="Hadjirin N.F."/>
            <person name="Lay E.M."/>
            <person name="Zadoks R.N."/>
            <person name="Peacock S.J."/>
            <person name="Parkhill J."/>
            <person name="Grant A.J."/>
            <person name="Mcdougall S."/>
            <person name="Holmes M.A."/>
        </authorList>
    </citation>
    <scope>NUCLEOTIDE SEQUENCE [LARGE SCALE GENOMIC DNA]</scope>
    <source>
        <strain evidence="3">NZ1587</strain>
    </source>
</reference>
<accession>A0A1L8MQ57</accession>
<dbReference type="Proteomes" id="UP000182015">
    <property type="component" value="Unassembled WGS sequence"/>
</dbReference>
<evidence type="ECO:0000313" key="2">
    <source>
        <dbReference type="EMBL" id="OJF72900.1"/>
    </source>
</evidence>
<keyword evidence="1" id="KW-1133">Transmembrane helix</keyword>
<dbReference type="STRING" id="1856638.A9Q68_04985"/>
<feature type="transmembrane region" description="Helical" evidence="1">
    <location>
        <begin position="233"/>
        <end position="254"/>
    </location>
</feature>
<dbReference type="GO" id="GO:0005886">
    <property type="term" value="C:plasma membrane"/>
    <property type="evidence" value="ECO:0007669"/>
    <property type="project" value="UniProtKB-SubCell"/>
</dbReference>
<evidence type="ECO:0000256" key="1">
    <source>
        <dbReference type="SAM" id="Phobius"/>
    </source>
</evidence>
<sequence length="261" mass="28723">MIIKHELKQGNKSLLIWALSVGLSSALCILLYESVADSIKQIANLYQDMGGVSKALGMDKVSIATLGGYYSAEIALIYSIGAAMYAALLGVSSLSKEEEAHTAEFLFSLPLGRKKIIVQKYISVILSLILFNVLGIAIEYAALYTVDMSFDYSAFAQYHALAFLMQIEIASICFMFSALSKKKMVGFGMGIALLGYFMDIICRLVEKVDFLKYVTPYYMANAADRFAGTDFDWILLAIPCAVSIVAFVIGLLVYRYRDLAS</sequence>
<keyword evidence="1" id="KW-0812">Transmembrane</keyword>
<dbReference type="PANTHER" id="PTHR37305:SF1">
    <property type="entry name" value="MEMBRANE PROTEIN"/>
    <property type="match status" value="1"/>
</dbReference>
<feature type="transmembrane region" description="Helical" evidence="1">
    <location>
        <begin position="14"/>
        <end position="32"/>
    </location>
</feature>
<dbReference type="PANTHER" id="PTHR37305">
    <property type="entry name" value="INTEGRAL MEMBRANE PROTEIN-RELATED"/>
    <property type="match status" value="1"/>
</dbReference>
<dbReference type="OrthoDB" id="9800309at2"/>
<name>A0A1L8MQ57_9STRE</name>
<keyword evidence="3" id="KW-1185">Reference proteome</keyword>
<gene>
    <name evidence="2" type="ORF">A9Q68_04985</name>
</gene>
<feature type="transmembrane region" description="Helical" evidence="1">
    <location>
        <begin position="121"/>
        <end position="143"/>
    </location>
</feature>
<dbReference type="GO" id="GO:0140359">
    <property type="term" value="F:ABC-type transporter activity"/>
    <property type="evidence" value="ECO:0007669"/>
    <property type="project" value="InterPro"/>
</dbReference>
<dbReference type="RefSeq" id="WP_071793596.1">
    <property type="nucleotide sequence ID" value="NZ_LZDD01000001.1"/>
</dbReference>
<dbReference type="Pfam" id="PF12679">
    <property type="entry name" value="ABC2_membrane_2"/>
    <property type="match status" value="1"/>
</dbReference>
<evidence type="ECO:0000313" key="3">
    <source>
        <dbReference type="Proteomes" id="UP000182015"/>
    </source>
</evidence>
<dbReference type="EMBL" id="LZDD01000001">
    <property type="protein sequence ID" value="OJF72900.1"/>
    <property type="molecule type" value="Genomic_DNA"/>
</dbReference>
<feature type="transmembrane region" description="Helical" evidence="1">
    <location>
        <begin position="155"/>
        <end position="178"/>
    </location>
</feature>
<protein>
    <submittedName>
        <fullName evidence="2">ABC transporter permease</fullName>
    </submittedName>
</protein>